<feature type="compositionally biased region" description="Acidic residues" evidence="1">
    <location>
        <begin position="150"/>
        <end position="162"/>
    </location>
</feature>
<name>M3CUU5_SPHMS</name>
<sequence length="342" mass="37934">MPPTPATEWYEKMVEQGTMPLGMACWEADEYGQYTIHSIERWCCAKNIPPLEQTDEEVESWSPLCGMKFGAAGALRAHCIKKHDRPGYTVSAGRQGAYSDAKKAAAEEYFAAMFQRHKEAKEAKGEGSKNKGSSSKKKTPKKQPEKPASEEEEEEEDKEEKEETPLPTPPRKSAPYASKGSGKKENTKPNARKKKSGAKSPEVVSDDEPSPPPKKKTKGAKKSEEYVTISSDNESSDLPDDDDDRLKTKPDSELCAFPILKGGRPNWTVATKILDARQVSMPCGGCRPKKRCTFSTACHNFGQIFSFDRATKMMKYAYYNQPAWEAAAANRKPFLEGTVTGK</sequence>
<feature type="region of interest" description="Disordered" evidence="1">
    <location>
        <begin position="120"/>
        <end position="249"/>
    </location>
</feature>
<dbReference type="GeneID" id="27904606"/>
<evidence type="ECO:0000313" key="2">
    <source>
        <dbReference type="EMBL" id="EMF07917.1"/>
    </source>
</evidence>
<proteinExistence type="predicted"/>
<dbReference type="AlphaFoldDB" id="M3CUU5"/>
<feature type="compositionally biased region" description="Acidic residues" evidence="1">
    <location>
        <begin position="234"/>
        <end position="243"/>
    </location>
</feature>
<keyword evidence="3" id="KW-1185">Reference proteome</keyword>
<dbReference type="EMBL" id="KB456275">
    <property type="protein sequence ID" value="EMF07917.1"/>
    <property type="molecule type" value="Genomic_DNA"/>
</dbReference>
<gene>
    <name evidence="2" type="ORF">SEPMUDRAFT_152478</name>
</gene>
<dbReference type="Proteomes" id="UP000016931">
    <property type="component" value="Unassembled WGS sequence"/>
</dbReference>
<accession>M3CUU5</accession>
<protein>
    <submittedName>
        <fullName evidence="2">Uncharacterized protein</fullName>
    </submittedName>
</protein>
<dbReference type="HOGENOM" id="CLU_811740_0_0_1"/>
<evidence type="ECO:0000313" key="3">
    <source>
        <dbReference type="Proteomes" id="UP000016931"/>
    </source>
</evidence>
<feature type="compositionally biased region" description="Basic and acidic residues" evidence="1">
    <location>
        <begin position="120"/>
        <end position="129"/>
    </location>
</feature>
<dbReference type="RefSeq" id="XP_016756038.1">
    <property type="nucleotide sequence ID" value="XM_016907469.1"/>
</dbReference>
<reference evidence="2 3" key="1">
    <citation type="journal article" date="2012" name="PLoS Pathog.">
        <title>Diverse lifestyles and strategies of plant pathogenesis encoded in the genomes of eighteen Dothideomycetes fungi.</title>
        <authorList>
            <person name="Ohm R.A."/>
            <person name="Feau N."/>
            <person name="Henrissat B."/>
            <person name="Schoch C.L."/>
            <person name="Horwitz B.A."/>
            <person name="Barry K.W."/>
            <person name="Condon B.J."/>
            <person name="Copeland A.C."/>
            <person name="Dhillon B."/>
            <person name="Glaser F."/>
            <person name="Hesse C.N."/>
            <person name="Kosti I."/>
            <person name="LaButti K."/>
            <person name="Lindquist E.A."/>
            <person name="Lucas S."/>
            <person name="Salamov A.A."/>
            <person name="Bradshaw R.E."/>
            <person name="Ciuffetti L."/>
            <person name="Hamelin R.C."/>
            <person name="Kema G.H.J."/>
            <person name="Lawrence C."/>
            <person name="Scott J.A."/>
            <person name="Spatafora J.W."/>
            <person name="Turgeon B.G."/>
            <person name="de Wit P.J.G.M."/>
            <person name="Zhong S."/>
            <person name="Goodwin S.B."/>
            <person name="Grigoriev I.V."/>
        </authorList>
    </citation>
    <scope>NUCLEOTIDE SEQUENCE [LARGE SCALE GENOMIC DNA]</scope>
    <source>
        <strain evidence="2 3">SO2202</strain>
    </source>
</reference>
<organism evidence="2 3">
    <name type="scientific">Sphaerulina musiva (strain SO2202)</name>
    <name type="common">Poplar stem canker fungus</name>
    <name type="synonym">Septoria musiva</name>
    <dbReference type="NCBI Taxonomy" id="692275"/>
    <lineage>
        <taxon>Eukaryota</taxon>
        <taxon>Fungi</taxon>
        <taxon>Dikarya</taxon>
        <taxon>Ascomycota</taxon>
        <taxon>Pezizomycotina</taxon>
        <taxon>Dothideomycetes</taxon>
        <taxon>Dothideomycetidae</taxon>
        <taxon>Mycosphaerellales</taxon>
        <taxon>Mycosphaerellaceae</taxon>
        <taxon>Sphaerulina</taxon>
    </lineage>
</organism>
<evidence type="ECO:0000256" key="1">
    <source>
        <dbReference type="SAM" id="MobiDB-lite"/>
    </source>
</evidence>